<gene>
    <name evidence="1" type="ORF">SAMN05421823_103350</name>
</gene>
<dbReference type="RefSeq" id="WP_089681358.1">
    <property type="nucleotide sequence ID" value="NZ_FNFO01000003.1"/>
</dbReference>
<dbReference type="Proteomes" id="UP000198510">
    <property type="component" value="Unassembled WGS sequence"/>
</dbReference>
<sequence>MSKERLFRAIRKEQVTLWAGAGLSMYAGYPSGKGLAHRIYHELSEEEKQYIDPNSLLPDLTEQFVRNRNGKRHELNTILKNIYQKAPDSIEYHEKIASIPHFKEIITTNYDPLFEKGYDDQCHLILRDGDLPYAKSAKVPIYKIHGDLSDLATILITRKDYNRFFSDRDNSVYWSYIKSVMATKTLLFIGYTLEDPNVETLFDDICAALGPNQRESFFVAPSMSQAKIIDLAKKNITYIDSTGEKIIDELLENVNRNIADDLRDGLVSSDTFMKFCATRGVYTEIGAEENGFSLKSLTGRSNQVEGNLIFTLKDGDNEFQEKFEEFISGKVFGDFEVPEDKILHAILSIAGIKIKDRESGLGKLQFQAIPKKLLKFDINFGIEFALSDLVGRLYGSKHLIELKLEYKEAVFKIQLKESEEFSKIHFLFRHSEIFTKTKDEIEIYSLLKHLASGNTFTLHFEDGSTYREAMQKMQHMVEYADHYLAYFKKLKEIEDHYEVQFRNMHSEAVSNEQNLDILNNVLASIRKEPILYRWDGPLTSTIDFEEDGVQRLSDVNSGGSSISATFGPWEVYLHKKRLMLGTRMVEFLDPFIANLEAILNRKTTKMELYSRSKQIKIFYLEGPINELE</sequence>
<protein>
    <submittedName>
        <fullName evidence="1">SIR2-like domain-containing protein</fullName>
    </submittedName>
</protein>
<dbReference type="Pfam" id="PF13289">
    <property type="entry name" value="SIR2_2"/>
    <property type="match status" value="1"/>
</dbReference>
<organism evidence="1 2">
    <name type="scientific">Catalinimonas alkaloidigena</name>
    <dbReference type="NCBI Taxonomy" id="1075417"/>
    <lineage>
        <taxon>Bacteria</taxon>
        <taxon>Pseudomonadati</taxon>
        <taxon>Bacteroidota</taxon>
        <taxon>Cytophagia</taxon>
        <taxon>Cytophagales</taxon>
        <taxon>Catalimonadaceae</taxon>
        <taxon>Catalinimonas</taxon>
    </lineage>
</organism>
<evidence type="ECO:0000313" key="2">
    <source>
        <dbReference type="Proteomes" id="UP000198510"/>
    </source>
</evidence>
<proteinExistence type="predicted"/>
<accession>A0A1G9E505</accession>
<dbReference type="SUPFAM" id="SSF52467">
    <property type="entry name" value="DHS-like NAD/FAD-binding domain"/>
    <property type="match status" value="1"/>
</dbReference>
<reference evidence="1 2" key="1">
    <citation type="submission" date="2016-10" db="EMBL/GenBank/DDBJ databases">
        <authorList>
            <person name="de Groot N.N."/>
        </authorList>
    </citation>
    <scope>NUCLEOTIDE SEQUENCE [LARGE SCALE GENOMIC DNA]</scope>
    <source>
        <strain evidence="1 2">DSM 25186</strain>
    </source>
</reference>
<dbReference type="STRING" id="1075417.SAMN05421823_103350"/>
<dbReference type="OrthoDB" id="1688888at2"/>
<dbReference type="AlphaFoldDB" id="A0A1G9E505"/>
<keyword evidence="2" id="KW-1185">Reference proteome</keyword>
<dbReference type="EMBL" id="FNFO01000003">
    <property type="protein sequence ID" value="SDK71172.1"/>
    <property type="molecule type" value="Genomic_DNA"/>
</dbReference>
<name>A0A1G9E505_9BACT</name>
<evidence type="ECO:0000313" key="1">
    <source>
        <dbReference type="EMBL" id="SDK71172.1"/>
    </source>
</evidence>
<dbReference type="InterPro" id="IPR029035">
    <property type="entry name" value="DHS-like_NAD/FAD-binding_dom"/>
</dbReference>